<organism evidence="3 4">
    <name type="scientific">Flavobacterium sedimenticola</name>
    <dbReference type="NCBI Taxonomy" id="3043286"/>
    <lineage>
        <taxon>Bacteria</taxon>
        <taxon>Pseudomonadati</taxon>
        <taxon>Bacteroidota</taxon>
        <taxon>Flavobacteriia</taxon>
        <taxon>Flavobacteriales</taxon>
        <taxon>Flavobacteriaceae</taxon>
        <taxon>Flavobacterium</taxon>
    </lineage>
</organism>
<feature type="domain" description="Peptidase S74" evidence="2">
    <location>
        <begin position="208"/>
        <end position="304"/>
    </location>
</feature>
<dbReference type="PROSITE" id="PS51688">
    <property type="entry name" value="ICA"/>
    <property type="match status" value="1"/>
</dbReference>
<keyword evidence="1" id="KW-0732">Signal</keyword>
<evidence type="ECO:0000259" key="2">
    <source>
        <dbReference type="PROSITE" id="PS51688"/>
    </source>
</evidence>
<dbReference type="Proteomes" id="UP001230035">
    <property type="component" value="Unassembled WGS sequence"/>
</dbReference>
<evidence type="ECO:0000313" key="3">
    <source>
        <dbReference type="EMBL" id="MDI9258522.1"/>
    </source>
</evidence>
<evidence type="ECO:0000256" key="1">
    <source>
        <dbReference type="ARBA" id="ARBA00022729"/>
    </source>
</evidence>
<keyword evidence="4" id="KW-1185">Reference proteome</keyword>
<dbReference type="NCBIfam" id="TIGR04183">
    <property type="entry name" value="Por_Secre_tail"/>
    <property type="match status" value="1"/>
</dbReference>
<protein>
    <submittedName>
        <fullName evidence="3">Tail fiber domain-containing protein</fullName>
    </submittedName>
</protein>
<dbReference type="InterPro" id="IPR036388">
    <property type="entry name" value="WH-like_DNA-bd_sf"/>
</dbReference>
<dbReference type="Pfam" id="PF13884">
    <property type="entry name" value="Peptidase_S74"/>
    <property type="match status" value="1"/>
</dbReference>
<dbReference type="Pfam" id="PF18962">
    <property type="entry name" value="Por_Secre_tail"/>
    <property type="match status" value="1"/>
</dbReference>
<sequence length="405" mass="43516">MTTGGSNTFLGHQITMPSVAATSTTAGNNTNNKVIVADGSGNQRIYAHSNGCVGVGLGNNQIPQNRFEINSSAAGIVAGTTGLRFRNFTNTNYSTAAPTTNRRVLTVNNVGDVILVDDVVGTVSGTTFTSTCGTNNFVPKSTGSSSMVCSQIFDDGTSVGIGTTSNFGFISGTTPGTLFQSGTGGVGNGTFKLDVNGVTRSVAFWASSDEKFKKDIKAINNSLEVIQKLDGKTYLWNKQGNKELGFDDGLHSGFIAQELEKVMPHLVATDEKGNKAVNYMELMPYLVEAIKEQQIQINDLKNQLIESFRNQNQELITLTNTKIISVSPNPSKDVISVSFNIEKSVQNAKLEVYDLKGNLLSSLNVKERDANLARTFQKDNFGIGIYIVSLMINGKSIDAKKIIFE</sequence>
<dbReference type="InterPro" id="IPR030392">
    <property type="entry name" value="S74_ICA"/>
</dbReference>
<evidence type="ECO:0000313" key="4">
    <source>
        <dbReference type="Proteomes" id="UP001230035"/>
    </source>
</evidence>
<accession>A0ABT6XTU4</accession>
<proteinExistence type="predicted"/>
<name>A0ABT6XTU4_9FLAO</name>
<gene>
    <name evidence="3" type="ORF">QHT84_13940</name>
</gene>
<comment type="caution">
    <text evidence="3">The sequence shown here is derived from an EMBL/GenBank/DDBJ whole genome shotgun (WGS) entry which is preliminary data.</text>
</comment>
<dbReference type="EMBL" id="JASGBP010000013">
    <property type="protein sequence ID" value="MDI9258522.1"/>
    <property type="molecule type" value="Genomic_DNA"/>
</dbReference>
<dbReference type="InterPro" id="IPR026444">
    <property type="entry name" value="Secre_tail"/>
</dbReference>
<dbReference type="Gene3D" id="1.10.10.10">
    <property type="entry name" value="Winged helix-like DNA-binding domain superfamily/Winged helix DNA-binding domain"/>
    <property type="match status" value="1"/>
</dbReference>
<reference evidence="3 4" key="1">
    <citation type="submission" date="2023-05" db="EMBL/GenBank/DDBJ databases">
        <title>Flavobacterium sedimenti sp. nov., isolated from the sediment.</title>
        <authorList>
            <person name="Wu N."/>
        </authorList>
    </citation>
    <scope>NUCLEOTIDE SEQUENCE [LARGE SCALE GENOMIC DNA]</scope>
    <source>
        <strain evidence="3 4">YZ-48</strain>
    </source>
</reference>